<dbReference type="AlphaFoldDB" id="A0A0C3F1Y0"/>
<evidence type="ECO:0000313" key="1">
    <source>
        <dbReference type="EMBL" id="KIM73976.1"/>
    </source>
</evidence>
<dbReference type="InterPro" id="IPR036770">
    <property type="entry name" value="Ankyrin_rpt-contain_sf"/>
</dbReference>
<dbReference type="InParanoid" id="A0A0C3F1Y0"/>
<evidence type="ECO:0000313" key="2">
    <source>
        <dbReference type="Proteomes" id="UP000054166"/>
    </source>
</evidence>
<protein>
    <submittedName>
        <fullName evidence="1">Uncharacterized protein</fullName>
    </submittedName>
</protein>
<dbReference type="HOGENOM" id="CLU_792529_0_0_1"/>
<organism evidence="1 2">
    <name type="scientific">Piloderma croceum (strain F 1598)</name>
    <dbReference type="NCBI Taxonomy" id="765440"/>
    <lineage>
        <taxon>Eukaryota</taxon>
        <taxon>Fungi</taxon>
        <taxon>Dikarya</taxon>
        <taxon>Basidiomycota</taxon>
        <taxon>Agaricomycotina</taxon>
        <taxon>Agaricomycetes</taxon>
        <taxon>Agaricomycetidae</taxon>
        <taxon>Atheliales</taxon>
        <taxon>Atheliaceae</taxon>
        <taxon>Piloderma</taxon>
    </lineage>
</organism>
<reference evidence="1 2" key="1">
    <citation type="submission" date="2014-04" db="EMBL/GenBank/DDBJ databases">
        <authorList>
            <consortium name="DOE Joint Genome Institute"/>
            <person name="Kuo A."/>
            <person name="Tarkka M."/>
            <person name="Buscot F."/>
            <person name="Kohler A."/>
            <person name="Nagy L.G."/>
            <person name="Floudas D."/>
            <person name="Copeland A."/>
            <person name="Barry K.W."/>
            <person name="Cichocki N."/>
            <person name="Veneault-Fourrey C."/>
            <person name="LaButti K."/>
            <person name="Lindquist E.A."/>
            <person name="Lipzen A."/>
            <person name="Lundell T."/>
            <person name="Morin E."/>
            <person name="Murat C."/>
            <person name="Sun H."/>
            <person name="Tunlid A."/>
            <person name="Henrissat B."/>
            <person name="Grigoriev I.V."/>
            <person name="Hibbett D.S."/>
            <person name="Martin F."/>
            <person name="Nordberg H.P."/>
            <person name="Cantor M.N."/>
            <person name="Hua S.X."/>
        </authorList>
    </citation>
    <scope>NUCLEOTIDE SEQUENCE [LARGE SCALE GENOMIC DNA]</scope>
    <source>
        <strain evidence="1 2">F 1598</strain>
    </source>
</reference>
<dbReference type="Proteomes" id="UP000054166">
    <property type="component" value="Unassembled WGS sequence"/>
</dbReference>
<gene>
    <name evidence="1" type="ORF">PILCRDRAFT_92806</name>
</gene>
<reference evidence="2" key="2">
    <citation type="submission" date="2015-01" db="EMBL/GenBank/DDBJ databases">
        <title>Evolutionary Origins and Diversification of the Mycorrhizal Mutualists.</title>
        <authorList>
            <consortium name="DOE Joint Genome Institute"/>
            <consortium name="Mycorrhizal Genomics Consortium"/>
            <person name="Kohler A."/>
            <person name="Kuo A."/>
            <person name="Nagy L.G."/>
            <person name="Floudas D."/>
            <person name="Copeland A."/>
            <person name="Barry K.W."/>
            <person name="Cichocki N."/>
            <person name="Veneault-Fourrey C."/>
            <person name="LaButti K."/>
            <person name="Lindquist E.A."/>
            <person name="Lipzen A."/>
            <person name="Lundell T."/>
            <person name="Morin E."/>
            <person name="Murat C."/>
            <person name="Riley R."/>
            <person name="Ohm R."/>
            <person name="Sun H."/>
            <person name="Tunlid A."/>
            <person name="Henrissat B."/>
            <person name="Grigoriev I.V."/>
            <person name="Hibbett D.S."/>
            <person name="Martin F."/>
        </authorList>
    </citation>
    <scope>NUCLEOTIDE SEQUENCE [LARGE SCALE GENOMIC DNA]</scope>
    <source>
        <strain evidence="2">F 1598</strain>
    </source>
</reference>
<dbReference type="InterPro" id="IPR055530">
    <property type="entry name" value="DUF7104"/>
</dbReference>
<dbReference type="Gene3D" id="1.25.40.20">
    <property type="entry name" value="Ankyrin repeat-containing domain"/>
    <property type="match status" value="1"/>
</dbReference>
<accession>A0A0C3F1Y0</accession>
<keyword evidence="2" id="KW-1185">Reference proteome</keyword>
<dbReference type="EMBL" id="KN833069">
    <property type="protein sequence ID" value="KIM73976.1"/>
    <property type="molecule type" value="Genomic_DNA"/>
</dbReference>
<dbReference type="STRING" id="765440.A0A0C3F1Y0"/>
<dbReference type="OrthoDB" id="3941259at2759"/>
<proteinExistence type="predicted"/>
<sequence length="350" mass="38563">MLKVSLDHGATISDSVFDSAAHMSSGGEALLKELEDLVGTRIECTEDLLVAAASNSDSQLLILREAADHPDGYKRLMLLLDKQGDLEITSKMLKESGYWPEMLQLLLERGGRTKVMEEVLLATARHWNCNEPVPVLLSAGENVNYVMITEEVLVAVMGNLDYGNAVQSIIDRTSPVDLTNKVLEAAAGNRKNAKEMIQMLFDRLGKARITEGVVKAAVGNFGSGMHLLALFEEQVFLRRSGSEVVTDEVLKAVIDNNESAASGTLAEIFRRGYQKKIPEQVAISAAACEFQAIHIMKVLLEQGVDIEITEEVVKTAAENEECREELLKMLLERCAEENIPLSVDYRVEDK</sequence>
<dbReference type="Pfam" id="PF23397">
    <property type="entry name" value="DUF7104"/>
    <property type="match status" value="3"/>
</dbReference>
<name>A0A0C3F1Y0_PILCF</name>